<dbReference type="PROSITE" id="PS50010">
    <property type="entry name" value="DH_2"/>
    <property type="match status" value="1"/>
</dbReference>
<dbReference type="PROSITE" id="PS50003">
    <property type="entry name" value="PH_DOMAIN"/>
    <property type="match status" value="1"/>
</dbReference>
<dbReference type="GO" id="GO:0005085">
    <property type="term" value="F:guanyl-nucleotide exchange factor activity"/>
    <property type="evidence" value="ECO:0007669"/>
    <property type="project" value="UniProtKB-KW"/>
</dbReference>
<evidence type="ECO:0000259" key="6">
    <source>
        <dbReference type="PROSITE" id="PS50003"/>
    </source>
</evidence>
<dbReference type="SUPFAM" id="SSF52087">
    <property type="entry name" value="CRAL/TRIO domain"/>
    <property type="match status" value="1"/>
</dbReference>
<feature type="coiled-coil region" evidence="4">
    <location>
        <begin position="481"/>
        <end position="511"/>
    </location>
</feature>
<gene>
    <name evidence="9" type="ORF">MG293_005371</name>
</gene>
<keyword evidence="2" id="KW-0344">Guanine-nucleotide releasing factor</keyword>
<feature type="region of interest" description="Disordered" evidence="5">
    <location>
        <begin position="1002"/>
        <end position="1029"/>
    </location>
</feature>
<dbReference type="AlphaFoldDB" id="A0AAD4UK16"/>
<dbReference type="InterPro" id="IPR011993">
    <property type="entry name" value="PH-like_dom_sf"/>
</dbReference>
<comment type="caution">
    <text evidence="9">The sequence shown here is derived from an EMBL/GenBank/DDBJ whole genome shotgun (WGS) entry which is preliminary data.</text>
</comment>
<dbReference type="EMBL" id="JAKZEL010000003">
    <property type="protein sequence ID" value="KAI4545105.1"/>
    <property type="molecule type" value="Genomic_DNA"/>
</dbReference>
<feature type="region of interest" description="Disordered" evidence="5">
    <location>
        <begin position="1"/>
        <end position="28"/>
    </location>
</feature>
<accession>A0AAD4UK16</accession>
<evidence type="ECO:0000256" key="4">
    <source>
        <dbReference type="SAM" id="Coils"/>
    </source>
</evidence>
<dbReference type="InterPro" id="IPR001251">
    <property type="entry name" value="CRAL-TRIO_dom"/>
</dbReference>
<dbReference type="InterPro" id="IPR051336">
    <property type="entry name" value="RhoGEF_Guanine_NuclExch_SF"/>
</dbReference>
<dbReference type="InterPro" id="IPR000219">
    <property type="entry name" value="DH_dom"/>
</dbReference>
<dbReference type="Pfam" id="PF13716">
    <property type="entry name" value="CRAL_TRIO_2"/>
    <property type="match status" value="1"/>
</dbReference>
<name>A0AAD4UK16_OVIAM</name>
<feature type="compositionally biased region" description="Basic and acidic residues" evidence="5">
    <location>
        <begin position="1019"/>
        <end position="1029"/>
    </location>
</feature>
<keyword evidence="4" id="KW-0175">Coiled coil</keyword>
<dbReference type="Gene3D" id="1.20.900.10">
    <property type="entry name" value="Dbl homology (DH) domain"/>
    <property type="match status" value="1"/>
</dbReference>
<comment type="similarity">
    <text evidence="3">Belongs to the MCF2 family.</text>
</comment>
<dbReference type="GO" id="GO:0016358">
    <property type="term" value="P:dendrite development"/>
    <property type="evidence" value="ECO:0007669"/>
    <property type="project" value="TreeGrafter"/>
</dbReference>
<dbReference type="GO" id="GO:0005737">
    <property type="term" value="C:cytoplasm"/>
    <property type="evidence" value="ECO:0007669"/>
    <property type="project" value="TreeGrafter"/>
</dbReference>
<evidence type="ECO:0000256" key="3">
    <source>
        <dbReference type="ARBA" id="ARBA00049987"/>
    </source>
</evidence>
<evidence type="ECO:0000313" key="10">
    <source>
        <dbReference type="Proteomes" id="UP001214576"/>
    </source>
</evidence>
<dbReference type="PANTHER" id="PTHR22826">
    <property type="entry name" value="RHO GUANINE EXCHANGE FACTOR-RELATED"/>
    <property type="match status" value="1"/>
</dbReference>
<dbReference type="Gene3D" id="1.20.58.60">
    <property type="match status" value="1"/>
</dbReference>
<dbReference type="PROSITE" id="PS50191">
    <property type="entry name" value="CRAL_TRIO"/>
    <property type="match status" value="1"/>
</dbReference>
<dbReference type="InterPro" id="IPR035899">
    <property type="entry name" value="DBL_dom_sf"/>
</dbReference>
<evidence type="ECO:0000256" key="5">
    <source>
        <dbReference type="SAM" id="MobiDB-lite"/>
    </source>
</evidence>
<protein>
    <recommendedName>
        <fullName evidence="11">Proto-oncogene DBL</fullName>
    </recommendedName>
</protein>
<feature type="domain" description="DH" evidence="7">
    <location>
        <begin position="629"/>
        <end position="746"/>
    </location>
</feature>
<feature type="domain" description="CRAL-TRIO" evidence="8">
    <location>
        <begin position="232"/>
        <end position="325"/>
    </location>
</feature>
<reference evidence="9" key="1">
    <citation type="submission" date="2022-03" db="EMBL/GenBank/DDBJ databases">
        <title>Genomic analyses of argali, domestic sheep and their hybrids provide insights into chromosomal evolution, heterosis and genetic basis of agronomic traits.</title>
        <authorList>
            <person name="Li M."/>
        </authorList>
    </citation>
    <scope>NUCLEOTIDE SEQUENCE</scope>
    <source>
        <strain evidence="9">CAU-MHL-2022a</strain>
        <tissue evidence="9">Skin</tissue>
    </source>
</reference>
<dbReference type="Pfam" id="PF00621">
    <property type="entry name" value="RhoGEF"/>
    <property type="match status" value="1"/>
</dbReference>
<dbReference type="SMART" id="SM00325">
    <property type="entry name" value="RhoGEF"/>
    <property type="match status" value="1"/>
</dbReference>
<dbReference type="Gene3D" id="2.30.29.30">
    <property type="entry name" value="Pleckstrin-homology domain (PH domain)/Phosphotyrosine-binding domain (PTB)"/>
    <property type="match status" value="1"/>
</dbReference>
<evidence type="ECO:0000313" key="9">
    <source>
        <dbReference type="EMBL" id="KAI4545105.1"/>
    </source>
</evidence>
<feature type="domain" description="PH" evidence="6">
    <location>
        <begin position="771"/>
        <end position="893"/>
    </location>
</feature>
<organism evidence="9 10">
    <name type="scientific">Ovis ammon polii</name>
    <dbReference type="NCBI Taxonomy" id="230172"/>
    <lineage>
        <taxon>Eukaryota</taxon>
        <taxon>Metazoa</taxon>
        <taxon>Chordata</taxon>
        <taxon>Craniata</taxon>
        <taxon>Vertebrata</taxon>
        <taxon>Euteleostomi</taxon>
        <taxon>Mammalia</taxon>
        <taxon>Eutheria</taxon>
        <taxon>Laurasiatheria</taxon>
        <taxon>Artiodactyla</taxon>
        <taxon>Ruminantia</taxon>
        <taxon>Pecora</taxon>
        <taxon>Bovidae</taxon>
        <taxon>Caprinae</taxon>
        <taxon>Ovis</taxon>
    </lineage>
</organism>
<dbReference type="InterPro" id="IPR055251">
    <property type="entry name" value="SOS1_NGEF_PH"/>
</dbReference>
<dbReference type="SMART" id="SM00516">
    <property type="entry name" value="SEC14"/>
    <property type="match status" value="1"/>
</dbReference>
<dbReference type="Pfam" id="PF22697">
    <property type="entry name" value="SOS1_NGEF_PH"/>
    <property type="match status" value="1"/>
</dbReference>
<evidence type="ECO:0000259" key="8">
    <source>
        <dbReference type="PROSITE" id="PS50191"/>
    </source>
</evidence>
<evidence type="ECO:0000259" key="7">
    <source>
        <dbReference type="PROSITE" id="PS50010"/>
    </source>
</evidence>
<dbReference type="SMART" id="SM00233">
    <property type="entry name" value="PH"/>
    <property type="match status" value="1"/>
</dbReference>
<dbReference type="InterPro" id="IPR001849">
    <property type="entry name" value="PH_domain"/>
</dbReference>
<evidence type="ECO:0000256" key="1">
    <source>
        <dbReference type="ARBA" id="ARBA00022553"/>
    </source>
</evidence>
<dbReference type="Proteomes" id="UP001214576">
    <property type="component" value="Unassembled WGS sequence"/>
</dbReference>
<dbReference type="PANTHER" id="PTHR22826:SF146">
    <property type="entry name" value="PROTO-ONCOGENE DBL"/>
    <property type="match status" value="1"/>
</dbReference>
<proteinExistence type="inferred from homology"/>
<dbReference type="CDD" id="cd00170">
    <property type="entry name" value="SEC14"/>
    <property type="match status" value="1"/>
</dbReference>
<keyword evidence="1" id="KW-0597">Phosphoprotein</keyword>
<dbReference type="InterPro" id="IPR056466">
    <property type="entry name" value="Spectrin_DBS"/>
</dbReference>
<dbReference type="Pfam" id="PF23289">
    <property type="entry name" value="Spectrin_5"/>
    <property type="match status" value="1"/>
</dbReference>
<dbReference type="SUPFAM" id="SSF46966">
    <property type="entry name" value="Spectrin repeat"/>
    <property type="match status" value="1"/>
</dbReference>
<sequence>MAAAAGSRYHLGTDPGHAPGIPEPRTLAPSVSTWELPRNREGGALVQATQDIPLQVDMSMALRRVRISDKYSKSYFSLLQAASVAIGCGVSSSIPLGSSVLAGFCRLSIVAERSKEKKVGLASVDADLRDPQSSFLHAKKSPVCFRLFSNVPIVSLPFSFVTEDEVLLCVKDVSHFLMQDIAFLSGGRGKDDAWIITFPENCNFKCIPEEVIAKVLTYLTFIARQNGSDSRFTIILDRRLDTWSSLKISLQKISSSFPGNLHLVLVLRPTSFLQRTFTDIGFRFSQEEFMLKLPVVMLSSVSDLLTYIDDKQLTTELGGTLQYSHSEWITFRNAIENFALTVKDTAQMLQSFGTELAETELPGDIPGIEEILAIRAERYHLLKKDITAVTKEGKILLTNLELPDAEGAVSSKLENHQQTSGDWQTINKLLTQVHDMEIAFDGFWEKHQLKMEQYLQLWKFEQDFQELVSEAELILNQQAELADVTGTIAQVKQKIKKLENLDENSQDLLAKARFVIIHGHRLAASHHYALDLICQRCSELRYLSDILVNEIRNKRIQLNRTFKMHKLLQQARQCCDEGECLLANQEIDKFQSKEDAQKALQDIENFLEMALPFINYDPETLQYEFDIILSPELKGYRAEMDNPEMFVLMPPLLRSKRDVLFGNMAEIYEFHNNIFMSSLENCVDAPERVGPCFLERKDDFQMYAKYCQNKPRSEAIWKKYSECAFFQELLKYSKDCVGSVELKEALDTMLDLLKSVNDLMHQTAINGYIGNLNELGKMIMQGAFSVWIGHKKGTTKMKDFARFKPMQRHLFLYEKAIIFCKRRVESGEGGDRYPSYSFKHCLKMDELGITEYVKGDNRKFEIWNAGKEEVYIVQASNIDMKMMWLKEIRNILLKQQELLTVKKREQHNQLTEKTHLSSQQNDEGQQGAFIGAEEPELEHISTMVKVGESITSIQAEANTVTAILRDFLTVWTEMSSPAKVSDELEKWSSNYFYSSYDGHEEERPLMVGEKSKQKKRRSDSREQFADFNR</sequence>
<dbReference type="SUPFAM" id="SSF48065">
    <property type="entry name" value="DBL homology domain (DH-domain)"/>
    <property type="match status" value="1"/>
</dbReference>
<dbReference type="SUPFAM" id="SSF50729">
    <property type="entry name" value="PH domain-like"/>
    <property type="match status" value="1"/>
</dbReference>
<dbReference type="FunFam" id="2.30.29.30:FF:000078">
    <property type="entry name" value="Guanine nucleotide exchange factor DBS"/>
    <property type="match status" value="1"/>
</dbReference>
<dbReference type="InterPro" id="IPR018159">
    <property type="entry name" value="Spectrin/alpha-actinin"/>
</dbReference>
<evidence type="ECO:0008006" key="11">
    <source>
        <dbReference type="Google" id="ProtNLM"/>
    </source>
</evidence>
<evidence type="ECO:0000256" key="2">
    <source>
        <dbReference type="ARBA" id="ARBA00022658"/>
    </source>
</evidence>
<dbReference type="InterPro" id="IPR036865">
    <property type="entry name" value="CRAL-TRIO_dom_sf"/>
</dbReference>
<dbReference type="SMART" id="SM00150">
    <property type="entry name" value="SPEC"/>
    <property type="match status" value="1"/>
</dbReference>
<keyword evidence="10" id="KW-1185">Reference proteome</keyword>